<evidence type="ECO:0000313" key="2">
    <source>
        <dbReference type="Proteomes" id="UP000460412"/>
    </source>
</evidence>
<dbReference type="RefSeq" id="WP_159751221.1">
    <property type="nucleotide sequence ID" value="NZ_CATIYY010000111.1"/>
</dbReference>
<organism evidence="1 2">
    <name type="scientific">Sporofaciens musculi</name>
    <dbReference type="NCBI Taxonomy" id="2681861"/>
    <lineage>
        <taxon>Bacteria</taxon>
        <taxon>Bacillati</taxon>
        <taxon>Bacillota</taxon>
        <taxon>Clostridia</taxon>
        <taxon>Lachnospirales</taxon>
        <taxon>Lachnospiraceae</taxon>
        <taxon>Sporofaciens</taxon>
    </lineage>
</organism>
<evidence type="ECO:0000313" key="1">
    <source>
        <dbReference type="EMBL" id="MXP76046.1"/>
    </source>
</evidence>
<proteinExistence type="predicted"/>
<sequence length="138" mass="15287">MSFTIYVRMKKPGRRMLKELPPTPFVLNEKPETLRELLVGLTELGVKDYNARKDEGGLLPFLTKEAIANQAVQGKVSFGVHGGAKANATQAVENTIQSFEDGIYRVFAGNEEMTGLDDKVPWKEGLVFTLIRLTMLSG</sequence>
<dbReference type="EMBL" id="WUQX01000001">
    <property type="protein sequence ID" value="MXP76046.1"/>
    <property type="molecule type" value="Genomic_DNA"/>
</dbReference>
<gene>
    <name evidence="1" type="ORF">GN277_11805</name>
</gene>
<dbReference type="Proteomes" id="UP000460412">
    <property type="component" value="Unassembled WGS sequence"/>
</dbReference>
<protein>
    <submittedName>
        <fullName evidence="1">Uncharacterized protein</fullName>
    </submittedName>
</protein>
<keyword evidence="2" id="KW-1185">Reference proteome</keyword>
<comment type="caution">
    <text evidence="1">The sequence shown here is derived from an EMBL/GenBank/DDBJ whole genome shotgun (WGS) entry which is preliminary data.</text>
</comment>
<reference evidence="1 2" key="1">
    <citation type="submission" date="2019-12" db="EMBL/GenBank/DDBJ databases">
        <title>Sporaefaciens musculi gen. nov., sp. nov., a novel bacterium isolated from the caecum of an obese mouse.</title>
        <authorList>
            <person name="Rasmussen T.S."/>
            <person name="Streidl T."/>
            <person name="Hitch T.C.A."/>
            <person name="Wortmann E."/>
            <person name="Deptula P."/>
            <person name="Hansen M."/>
            <person name="Nielsen D.S."/>
            <person name="Clavel T."/>
            <person name="Vogensen F.K."/>
        </authorList>
    </citation>
    <scope>NUCLEOTIDE SEQUENCE [LARGE SCALE GENOMIC DNA]</scope>
    <source>
        <strain evidence="1 2">WCA-9-b2</strain>
    </source>
</reference>
<name>A0A7X3SJ81_9FIRM</name>
<dbReference type="AlphaFoldDB" id="A0A7X3SJ81"/>
<accession>A0A7X3SJ81</accession>